<evidence type="ECO:0000313" key="2">
    <source>
        <dbReference type="EMBL" id="KAK3053953.1"/>
    </source>
</evidence>
<name>A0AAJ0DH21_9PEZI</name>
<feature type="compositionally biased region" description="Basic and acidic residues" evidence="1">
    <location>
        <begin position="20"/>
        <end position="42"/>
    </location>
</feature>
<evidence type="ECO:0000313" key="3">
    <source>
        <dbReference type="Proteomes" id="UP001271007"/>
    </source>
</evidence>
<dbReference type="InterPro" id="IPR007727">
    <property type="entry name" value="Spo12"/>
</dbReference>
<accession>A0AAJ0DH21</accession>
<proteinExistence type="predicted"/>
<gene>
    <name evidence="2" type="ORF">LTR09_005233</name>
</gene>
<reference evidence="2" key="1">
    <citation type="submission" date="2023-04" db="EMBL/GenBank/DDBJ databases">
        <title>Black Yeasts Isolated from many extreme environments.</title>
        <authorList>
            <person name="Coleine C."/>
            <person name="Stajich J.E."/>
            <person name="Selbmann L."/>
        </authorList>
    </citation>
    <scope>NUCLEOTIDE SEQUENCE</scope>
    <source>
        <strain evidence="2">CCFEE 5312</strain>
    </source>
</reference>
<organism evidence="2 3">
    <name type="scientific">Extremus antarcticus</name>
    <dbReference type="NCBI Taxonomy" id="702011"/>
    <lineage>
        <taxon>Eukaryota</taxon>
        <taxon>Fungi</taxon>
        <taxon>Dikarya</taxon>
        <taxon>Ascomycota</taxon>
        <taxon>Pezizomycotina</taxon>
        <taxon>Dothideomycetes</taxon>
        <taxon>Dothideomycetidae</taxon>
        <taxon>Mycosphaerellales</taxon>
        <taxon>Extremaceae</taxon>
        <taxon>Extremus</taxon>
    </lineage>
</organism>
<feature type="compositionally biased region" description="Polar residues" evidence="1">
    <location>
        <begin position="51"/>
        <end position="83"/>
    </location>
</feature>
<protein>
    <submittedName>
        <fullName evidence="2">Uncharacterized protein</fullName>
    </submittedName>
</protein>
<keyword evidence="3" id="KW-1185">Reference proteome</keyword>
<dbReference type="AlphaFoldDB" id="A0AAJ0DH21"/>
<sequence length="83" mass="9012">MSALSDRDMNVQPTSQPSSEGKKTGDGMEDKTLDGSENKQSVEQRFAAINAKQSTSYISPSDSILSPASQKLSSFKQKQITKQ</sequence>
<dbReference type="Pfam" id="PF05032">
    <property type="entry name" value="Spo12"/>
    <property type="match status" value="1"/>
</dbReference>
<dbReference type="Proteomes" id="UP001271007">
    <property type="component" value="Unassembled WGS sequence"/>
</dbReference>
<feature type="region of interest" description="Disordered" evidence="1">
    <location>
        <begin position="1"/>
        <end position="83"/>
    </location>
</feature>
<evidence type="ECO:0000256" key="1">
    <source>
        <dbReference type="SAM" id="MobiDB-lite"/>
    </source>
</evidence>
<dbReference type="EMBL" id="JAWDJX010000014">
    <property type="protein sequence ID" value="KAK3053953.1"/>
    <property type="molecule type" value="Genomic_DNA"/>
</dbReference>
<comment type="caution">
    <text evidence="2">The sequence shown here is derived from an EMBL/GenBank/DDBJ whole genome shotgun (WGS) entry which is preliminary data.</text>
</comment>